<gene>
    <name evidence="2" type="ORF">OUZ56_031176</name>
</gene>
<organism evidence="2 3">
    <name type="scientific">Daphnia magna</name>
    <dbReference type="NCBI Taxonomy" id="35525"/>
    <lineage>
        <taxon>Eukaryota</taxon>
        <taxon>Metazoa</taxon>
        <taxon>Ecdysozoa</taxon>
        <taxon>Arthropoda</taxon>
        <taxon>Crustacea</taxon>
        <taxon>Branchiopoda</taxon>
        <taxon>Diplostraca</taxon>
        <taxon>Cladocera</taxon>
        <taxon>Anomopoda</taxon>
        <taxon>Daphniidae</taxon>
        <taxon>Daphnia</taxon>
    </lineage>
</organism>
<evidence type="ECO:0000313" key="3">
    <source>
        <dbReference type="Proteomes" id="UP001234178"/>
    </source>
</evidence>
<comment type="caution">
    <text evidence="2">The sequence shown here is derived from an EMBL/GenBank/DDBJ whole genome shotgun (WGS) entry which is preliminary data.</text>
</comment>
<sequence length="104" mass="11381">MQRQHGLDNNDPSLPFHLPSDNIDRGMFFFLTRVMVRMAAIKKIIRRTHCPGTCGLVLVDTLKAELIPSGGVRSTRVGQNCTSKAGSDELEGKGGGAIWRTESI</sequence>
<name>A0ABQ9ZUB7_9CRUS</name>
<feature type="region of interest" description="Disordered" evidence="1">
    <location>
        <begin position="77"/>
        <end position="104"/>
    </location>
</feature>
<proteinExistence type="predicted"/>
<dbReference type="EMBL" id="JAOYFB010000005">
    <property type="protein sequence ID" value="KAK4016225.1"/>
    <property type="molecule type" value="Genomic_DNA"/>
</dbReference>
<dbReference type="Proteomes" id="UP001234178">
    <property type="component" value="Unassembled WGS sequence"/>
</dbReference>
<reference evidence="2 3" key="1">
    <citation type="journal article" date="2023" name="Nucleic Acids Res.">
        <title>The hologenome of Daphnia magna reveals possible DNA methylation and microbiome-mediated evolution of the host genome.</title>
        <authorList>
            <person name="Chaturvedi A."/>
            <person name="Li X."/>
            <person name="Dhandapani V."/>
            <person name="Marshall H."/>
            <person name="Kissane S."/>
            <person name="Cuenca-Cambronero M."/>
            <person name="Asole G."/>
            <person name="Calvet F."/>
            <person name="Ruiz-Romero M."/>
            <person name="Marangio P."/>
            <person name="Guigo R."/>
            <person name="Rago D."/>
            <person name="Mirbahai L."/>
            <person name="Eastwood N."/>
            <person name="Colbourne J.K."/>
            <person name="Zhou J."/>
            <person name="Mallon E."/>
            <person name="Orsini L."/>
        </authorList>
    </citation>
    <scope>NUCLEOTIDE SEQUENCE [LARGE SCALE GENOMIC DNA]</scope>
    <source>
        <strain evidence="2">LRV0_1</strain>
    </source>
</reference>
<accession>A0ABQ9ZUB7</accession>
<evidence type="ECO:0000313" key="2">
    <source>
        <dbReference type="EMBL" id="KAK4016225.1"/>
    </source>
</evidence>
<keyword evidence="3" id="KW-1185">Reference proteome</keyword>
<evidence type="ECO:0000256" key="1">
    <source>
        <dbReference type="SAM" id="MobiDB-lite"/>
    </source>
</evidence>
<protein>
    <submittedName>
        <fullName evidence="2">Uncharacterized protein</fullName>
    </submittedName>
</protein>